<gene>
    <name evidence="4" type="ORF">UO65_4845</name>
</gene>
<proteinExistence type="predicted"/>
<dbReference type="AlphaFoldDB" id="W7ISW9"/>
<dbReference type="SMART" id="SM00028">
    <property type="entry name" value="TPR"/>
    <property type="match status" value="4"/>
</dbReference>
<feature type="domain" description="AAA+ ATPase" evidence="3">
    <location>
        <begin position="77"/>
        <end position="226"/>
    </location>
</feature>
<dbReference type="Pfam" id="PF13401">
    <property type="entry name" value="AAA_22"/>
    <property type="match status" value="1"/>
</dbReference>
<accession>W7ISW9</accession>
<dbReference type="SUPFAM" id="SSF48452">
    <property type="entry name" value="TPR-like"/>
    <property type="match status" value="2"/>
</dbReference>
<dbReference type="InterPro" id="IPR049945">
    <property type="entry name" value="AAA_22"/>
</dbReference>
<feature type="compositionally biased region" description="Basic and acidic residues" evidence="2">
    <location>
        <begin position="739"/>
        <end position="748"/>
    </location>
</feature>
<comment type="caution">
    <text evidence="4">The sequence shown here is derived from an EMBL/GenBank/DDBJ whole genome shotgun (WGS) entry which is preliminary data.</text>
</comment>
<feature type="compositionally biased region" description="Low complexity" evidence="2">
    <location>
        <begin position="749"/>
        <end position="764"/>
    </location>
</feature>
<dbReference type="PATRIC" id="fig|909613.9.peg.4843"/>
<evidence type="ECO:0000313" key="4">
    <source>
        <dbReference type="EMBL" id="EWC59842.1"/>
    </source>
</evidence>
<dbReference type="SUPFAM" id="SSF52540">
    <property type="entry name" value="P-loop containing nucleoside triphosphate hydrolases"/>
    <property type="match status" value="1"/>
</dbReference>
<dbReference type="PRINTS" id="PR00364">
    <property type="entry name" value="DISEASERSIST"/>
</dbReference>
<dbReference type="InterPro" id="IPR019734">
    <property type="entry name" value="TPR_rpt"/>
</dbReference>
<dbReference type="PANTHER" id="PTHR46082">
    <property type="entry name" value="ATP/GTP-BINDING PROTEIN-RELATED"/>
    <property type="match status" value="1"/>
</dbReference>
<dbReference type="GO" id="GO:0043531">
    <property type="term" value="F:ADP binding"/>
    <property type="evidence" value="ECO:0007669"/>
    <property type="project" value="InterPro"/>
</dbReference>
<keyword evidence="1" id="KW-0802">TPR repeat</keyword>
<keyword evidence="5" id="KW-1185">Reference proteome</keyword>
<protein>
    <submittedName>
        <fullName evidence="4">Putative ATP/GTP-binding protein</fullName>
    </submittedName>
</protein>
<dbReference type="PROSITE" id="PS50005">
    <property type="entry name" value="TPR"/>
    <property type="match status" value="1"/>
</dbReference>
<sequence length="764" mass="82903">MFGLGDSGGRMRNEMDGSARQVVQAHTITGGVRFETVPGLSPGSVPPVRPPFGKLDLPVRGRDQTLTRLEVLLRPGPDRVALLHGLGGCGKTTIALALARRALERGVTVLWVSGATETDLQAGMRQVAVRLGAEQRSIEQAWGGGANAADLVWSLLEAHHDRWLLVIDNADDPAALGGVPALREGANWWREVGSDLGAVLVTSRYGDHFTWNSWCLPLRVGGLAAPDAAQVLIDATGGRAGAREDAESLATRLGGLPLALRLVGAYLAEANEVPWSVAVRTFADYAGVLETGELADDEPTQDLARTWDLSIDLLTRLGHTGARPLLGLLCHFGDSAIPVRTLLEPAVVTRHPQLCGVGAVQLWKVLTELANVGLIDLVREGGDTTEPWVEIHPLVREIGRRRARRDGTAPGYLEVCARSAAEAVEAEHLESPEDPDRWPFWRSLTPHVLWMVRMAVPEALSPGAVRDVVRVATACARNLRELGLYDRAADELTAIVALSVTRLGETDALTVDAYHCLASAHHAMGRYDIALDEYRRVLDIRRRTVGMDDLLTLPTRHQFAYALHDLGRLAEAEAEFRALLAVRREVSGTTDVRTLSTWQRWARVLHDQGELIAAENQYTKIAAIQAEHLGPQHRHTLSTRHLIGVVRLGLGDIDGAETETTSVLRARLATLGTRHPSTLITASQVALLHHLRGRLSEAITDYRAVLDAQTDLLGPEHPHTVITRRRLADALSARGRYAEADAERRKASESGGPAAEGPGPARFV</sequence>
<evidence type="ECO:0000313" key="5">
    <source>
        <dbReference type="Proteomes" id="UP000019277"/>
    </source>
</evidence>
<dbReference type="InterPro" id="IPR003593">
    <property type="entry name" value="AAA+_ATPase"/>
</dbReference>
<reference evidence="4 5" key="1">
    <citation type="journal article" date="2014" name="Genome Announc.">
        <title>Draft Genome Sequence of the Antitrypanosomally Active Sponge-Associated Bacterium Actinokineospora sp. Strain EG49.</title>
        <authorList>
            <person name="Harjes J."/>
            <person name="Ryu T."/>
            <person name="Abdelmohsen U.R."/>
            <person name="Moitinho-Silva L."/>
            <person name="Horn H."/>
            <person name="Ravasi T."/>
            <person name="Hentschel U."/>
        </authorList>
    </citation>
    <scope>NUCLEOTIDE SEQUENCE [LARGE SCALE GENOMIC DNA]</scope>
    <source>
        <strain evidence="4 5">EG49</strain>
    </source>
</reference>
<dbReference type="Gene3D" id="3.40.50.300">
    <property type="entry name" value="P-loop containing nucleotide triphosphate hydrolases"/>
    <property type="match status" value="1"/>
</dbReference>
<evidence type="ECO:0000256" key="1">
    <source>
        <dbReference type="PROSITE-ProRule" id="PRU00339"/>
    </source>
</evidence>
<feature type="repeat" description="TPR" evidence="1">
    <location>
        <begin position="511"/>
        <end position="544"/>
    </location>
</feature>
<dbReference type="InterPro" id="IPR011990">
    <property type="entry name" value="TPR-like_helical_dom_sf"/>
</dbReference>
<dbReference type="EMBL" id="AYXG01000184">
    <property type="protein sequence ID" value="EWC59842.1"/>
    <property type="molecule type" value="Genomic_DNA"/>
</dbReference>
<dbReference type="Proteomes" id="UP000019277">
    <property type="component" value="Unassembled WGS sequence"/>
</dbReference>
<name>W7ISW9_9PSEU</name>
<feature type="region of interest" description="Disordered" evidence="2">
    <location>
        <begin position="739"/>
        <end position="764"/>
    </location>
</feature>
<dbReference type="InterPro" id="IPR027417">
    <property type="entry name" value="P-loop_NTPase"/>
</dbReference>
<dbReference type="eggNOG" id="COG0457">
    <property type="taxonomic scope" value="Bacteria"/>
</dbReference>
<dbReference type="InterPro" id="IPR053137">
    <property type="entry name" value="NLR-like"/>
</dbReference>
<evidence type="ECO:0000259" key="3">
    <source>
        <dbReference type="SMART" id="SM00382"/>
    </source>
</evidence>
<evidence type="ECO:0000256" key="2">
    <source>
        <dbReference type="SAM" id="MobiDB-lite"/>
    </source>
</evidence>
<organism evidence="4 5">
    <name type="scientific">Actinokineospora spheciospongiae</name>
    <dbReference type="NCBI Taxonomy" id="909613"/>
    <lineage>
        <taxon>Bacteria</taxon>
        <taxon>Bacillati</taxon>
        <taxon>Actinomycetota</taxon>
        <taxon>Actinomycetes</taxon>
        <taxon>Pseudonocardiales</taxon>
        <taxon>Pseudonocardiaceae</taxon>
        <taxon>Actinokineospora</taxon>
    </lineage>
</organism>
<dbReference type="STRING" id="909613.UO65_4845"/>
<dbReference type="SMART" id="SM00382">
    <property type="entry name" value="AAA"/>
    <property type="match status" value="1"/>
</dbReference>
<dbReference type="Gene3D" id="1.25.40.10">
    <property type="entry name" value="Tetratricopeptide repeat domain"/>
    <property type="match status" value="2"/>
</dbReference>
<dbReference type="Pfam" id="PF13424">
    <property type="entry name" value="TPR_12"/>
    <property type="match status" value="2"/>
</dbReference>
<dbReference type="PANTHER" id="PTHR46082:SF6">
    <property type="entry name" value="AAA+ ATPASE DOMAIN-CONTAINING PROTEIN-RELATED"/>
    <property type="match status" value="1"/>
</dbReference>